<dbReference type="InterPro" id="IPR027417">
    <property type="entry name" value="P-loop_NTPase"/>
</dbReference>
<evidence type="ECO:0000256" key="8">
    <source>
        <dbReference type="ARBA" id="ARBA00048988"/>
    </source>
</evidence>
<gene>
    <name evidence="12" type="ORF">EV215_0140</name>
</gene>
<organism evidence="12 13">
    <name type="scientific">Hypnocyclicus thermotrophus</name>
    <dbReference type="NCBI Taxonomy" id="1627895"/>
    <lineage>
        <taxon>Bacteria</taxon>
        <taxon>Fusobacteriati</taxon>
        <taxon>Fusobacteriota</taxon>
        <taxon>Fusobacteriia</taxon>
        <taxon>Fusobacteriales</taxon>
        <taxon>Fusobacteriaceae</taxon>
        <taxon>Hypnocyclicus</taxon>
    </lineage>
</organism>
<dbReference type="GO" id="GO:0043138">
    <property type="term" value="F:3'-5' DNA helicase activity"/>
    <property type="evidence" value="ECO:0007669"/>
    <property type="project" value="UniProtKB-EC"/>
</dbReference>
<comment type="catalytic activity">
    <reaction evidence="6">
        <text>Couples ATP hydrolysis with the unwinding of duplex DNA by translocating in the 3'-5' direction.</text>
        <dbReference type="EC" id="5.6.2.4"/>
    </reaction>
</comment>
<reference evidence="12 13" key="1">
    <citation type="submission" date="2019-03" db="EMBL/GenBank/DDBJ databases">
        <title>Genomic Encyclopedia of Type Strains, Phase IV (KMG-IV): sequencing the most valuable type-strain genomes for metagenomic binning, comparative biology and taxonomic classification.</title>
        <authorList>
            <person name="Goeker M."/>
        </authorList>
    </citation>
    <scope>NUCLEOTIDE SEQUENCE [LARGE SCALE GENOMIC DNA]</scope>
    <source>
        <strain evidence="12 13">DSM 100055</strain>
    </source>
</reference>
<dbReference type="InterPro" id="IPR000212">
    <property type="entry name" value="DNA_helicase_UvrD/REP"/>
</dbReference>
<dbReference type="Pfam" id="PF00580">
    <property type="entry name" value="UvrD-helicase"/>
    <property type="match status" value="1"/>
</dbReference>
<evidence type="ECO:0000313" key="13">
    <source>
        <dbReference type="Proteomes" id="UP000294678"/>
    </source>
</evidence>
<evidence type="ECO:0000259" key="10">
    <source>
        <dbReference type="PROSITE" id="PS51198"/>
    </source>
</evidence>
<evidence type="ECO:0000256" key="7">
    <source>
        <dbReference type="ARBA" id="ARBA00034808"/>
    </source>
</evidence>
<dbReference type="Pfam" id="PF13361">
    <property type="entry name" value="UvrD_C"/>
    <property type="match status" value="1"/>
</dbReference>
<dbReference type="RefSeq" id="WP_134111908.1">
    <property type="nucleotide sequence ID" value="NZ_SOBG01000001.1"/>
</dbReference>
<dbReference type="GO" id="GO:0000725">
    <property type="term" value="P:recombinational repair"/>
    <property type="evidence" value="ECO:0007669"/>
    <property type="project" value="TreeGrafter"/>
</dbReference>
<proteinExistence type="predicted"/>
<keyword evidence="2 9" id="KW-0378">Hydrolase</keyword>
<dbReference type="PANTHER" id="PTHR11070:SF67">
    <property type="entry name" value="DNA 3'-5' HELICASE"/>
    <property type="match status" value="1"/>
</dbReference>
<dbReference type="AlphaFoldDB" id="A0AA46I6D3"/>
<evidence type="ECO:0000256" key="3">
    <source>
        <dbReference type="ARBA" id="ARBA00022806"/>
    </source>
</evidence>
<dbReference type="PANTHER" id="PTHR11070">
    <property type="entry name" value="UVRD / RECB / PCRA DNA HELICASE FAMILY MEMBER"/>
    <property type="match status" value="1"/>
</dbReference>
<comment type="catalytic activity">
    <reaction evidence="8">
        <text>ATP + H2O = ADP + phosphate + H(+)</text>
        <dbReference type="Rhea" id="RHEA:13065"/>
        <dbReference type="ChEBI" id="CHEBI:15377"/>
        <dbReference type="ChEBI" id="CHEBI:15378"/>
        <dbReference type="ChEBI" id="CHEBI:30616"/>
        <dbReference type="ChEBI" id="CHEBI:43474"/>
        <dbReference type="ChEBI" id="CHEBI:456216"/>
        <dbReference type="EC" id="5.6.2.4"/>
    </reaction>
</comment>
<evidence type="ECO:0000256" key="5">
    <source>
        <dbReference type="ARBA" id="ARBA00023235"/>
    </source>
</evidence>
<dbReference type="GO" id="GO:0005524">
    <property type="term" value="F:ATP binding"/>
    <property type="evidence" value="ECO:0007669"/>
    <property type="project" value="UniProtKB-UniRule"/>
</dbReference>
<dbReference type="GO" id="GO:0005829">
    <property type="term" value="C:cytosol"/>
    <property type="evidence" value="ECO:0007669"/>
    <property type="project" value="TreeGrafter"/>
</dbReference>
<dbReference type="Gene3D" id="3.40.50.300">
    <property type="entry name" value="P-loop containing nucleotide triphosphate hydrolases"/>
    <property type="match status" value="4"/>
</dbReference>
<evidence type="ECO:0000256" key="1">
    <source>
        <dbReference type="ARBA" id="ARBA00022741"/>
    </source>
</evidence>
<protein>
    <recommendedName>
        <fullName evidence="7">DNA 3'-5' helicase</fullName>
        <ecNumber evidence="7">5.6.2.4</ecNumber>
    </recommendedName>
</protein>
<feature type="binding site" evidence="9">
    <location>
        <begin position="7"/>
        <end position="14"/>
    </location>
    <ligand>
        <name>ATP</name>
        <dbReference type="ChEBI" id="CHEBI:30616"/>
    </ligand>
</feature>
<sequence length="980" mass="118588">MKIILKASAGTGKTYRLSLEYIASLLKGENYEEIVVMTFTNKATAEIKERIFKFLNDIIIQNKNGIELIQNIKKIHDIEINMEKLKMIYNNMIKNRELIKIYTIDSFINFIFKKIVAPQYNIFNYEIINTEKHNEILLEVLKKIFDNPDYFEKIEDFLQENMEKELENYTRFISGILGKRWLFYLIDKKEKEKYIEKNTIVENYNKIIDLIMDYKDITRDEIFKFLNKDYQKVLELSNNEIKEFFLNNSKKILKDDKKIWNGQKIRNNKKRAIVDELTFYFNEIKEEIAKKIYNNKILNYEKKLKEMSEIIYKIYDEIVFREKKFTHSDISNYVYDYLFVKRFEIFQQNLVVQFIENVLGNDITSLFIDEFQDTSVLQWKILKPFIRKAKNLIFVGDEKQSIYRFRGGEKELFQNLNKLIGAKEEYMNISYRTDKNILNFINIIFSNIPNWKYYSINPIKNKDEGYVYTYVDKEEKDILENLINTIKNKIKNRSNSVILARNNKELTKITEKLKEENIAFITNSNQSIIFHRVIKPVYSLLKYFITENIFFLLEFLRNDIIYINDMLLKEMIIHKKEINSFLFSDYEINIQLSNEIMILVNKIKSIYNIRNTIDEIVKEIYNQFNILDTYNSNNDIANINKFYDIATNYNDISKLILELENNINNEKYRQASGKDKNAISVMTIHKAKGLEFENVLYYIKNKRSNEIKENYFIKFDKNYEKIEEYIFTHENDIKTLEILEKNIIKEYKRKNLDEEINNHYVAMTRPKKNLFVFYCRNYKNELNDSLFSKIIDLENENTYTIGEFKEVLEEKKIDKKYIDISNYKNKKEINKKEVEYIDLEREIKRKIGLATHYYLSFIKYNKKEEHEYAKKALLNKYGNMFGKKEINNIFLRIDEFIKKYKKIFNERYKVFTELELYHNNKKYILDRVMIDNQEKIIHIYDYKTGGYKLEQLRIYKNILEEKLGNVYKVMTGEDYYLKIE</sequence>
<dbReference type="GO" id="GO:0003677">
    <property type="term" value="F:DNA binding"/>
    <property type="evidence" value="ECO:0007669"/>
    <property type="project" value="InterPro"/>
</dbReference>
<dbReference type="EMBL" id="SOBG01000001">
    <property type="protein sequence ID" value="TDT72340.1"/>
    <property type="molecule type" value="Genomic_DNA"/>
</dbReference>
<feature type="domain" description="UvrD-like helicase C-terminal" evidence="11">
    <location>
        <begin position="435"/>
        <end position="689"/>
    </location>
</feature>
<evidence type="ECO:0000256" key="9">
    <source>
        <dbReference type="PROSITE-ProRule" id="PRU00560"/>
    </source>
</evidence>
<dbReference type="GO" id="GO:0016787">
    <property type="term" value="F:hydrolase activity"/>
    <property type="evidence" value="ECO:0007669"/>
    <property type="project" value="UniProtKB-UniRule"/>
</dbReference>
<keyword evidence="3 9" id="KW-0347">Helicase</keyword>
<accession>A0AA46I6D3</accession>
<comment type="caution">
    <text evidence="12">The sequence shown here is derived from an EMBL/GenBank/DDBJ whole genome shotgun (WGS) entry which is preliminary data.</text>
</comment>
<dbReference type="InterPro" id="IPR014017">
    <property type="entry name" value="DNA_helicase_UvrD-like_C"/>
</dbReference>
<dbReference type="PROSITE" id="PS51217">
    <property type="entry name" value="UVRD_HELICASE_CTER"/>
    <property type="match status" value="1"/>
</dbReference>
<keyword evidence="5" id="KW-0413">Isomerase</keyword>
<feature type="domain" description="UvrD-like helicase ATP-binding" evidence="10">
    <location>
        <begin position="1"/>
        <end position="434"/>
    </location>
</feature>
<keyword evidence="1 9" id="KW-0547">Nucleotide-binding</keyword>
<dbReference type="EC" id="5.6.2.4" evidence="7"/>
<evidence type="ECO:0000256" key="4">
    <source>
        <dbReference type="ARBA" id="ARBA00022840"/>
    </source>
</evidence>
<dbReference type="InterPro" id="IPR014016">
    <property type="entry name" value="UvrD-like_ATP-bd"/>
</dbReference>
<keyword evidence="13" id="KW-1185">Reference proteome</keyword>
<evidence type="ECO:0000256" key="6">
    <source>
        <dbReference type="ARBA" id="ARBA00034617"/>
    </source>
</evidence>
<evidence type="ECO:0000313" key="12">
    <source>
        <dbReference type="EMBL" id="TDT72340.1"/>
    </source>
</evidence>
<dbReference type="PROSITE" id="PS51198">
    <property type="entry name" value="UVRD_HELICASE_ATP_BIND"/>
    <property type="match status" value="1"/>
</dbReference>
<name>A0AA46I6D3_9FUSO</name>
<keyword evidence="4 9" id="KW-0067">ATP-binding</keyword>
<dbReference type="Proteomes" id="UP000294678">
    <property type="component" value="Unassembled WGS sequence"/>
</dbReference>
<evidence type="ECO:0000256" key="2">
    <source>
        <dbReference type="ARBA" id="ARBA00022801"/>
    </source>
</evidence>
<dbReference type="SUPFAM" id="SSF52540">
    <property type="entry name" value="P-loop containing nucleoside triphosphate hydrolases"/>
    <property type="match status" value="1"/>
</dbReference>
<evidence type="ECO:0000259" key="11">
    <source>
        <dbReference type="PROSITE" id="PS51217"/>
    </source>
</evidence>